<dbReference type="PANTHER" id="PTHR47437">
    <property type="entry name" value="JNK-INTERACTING PROTEIN 1-LIKE PROTEIN"/>
    <property type="match status" value="1"/>
</dbReference>
<evidence type="ECO:0000256" key="1">
    <source>
        <dbReference type="ARBA" id="ARBA00004496"/>
    </source>
</evidence>
<dbReference type="Gene3D" id="2.30.30.40">
    <property type="entry name" value="SH3 Domains"/>
    <property type="match status" value="1"/>
</dbReference>
<dbReference type="CDD" id="cd11943">
    <property type="entry name" value="SH3_JIP1"/>
    <property type="match status" value="1"/>
</dbReference>
<keyword evidence="4" id="KW-0963">Cytoplasm</keyword>
<dbReference type="GO" id="GO:0005737">
    <property type="term" value="C:cytoplasm"/>
    <property type="evidence" value="ECO:0007669"/>
    <property type="project" value="UniProtKB-SubCell"/>
</dbReference>
<dbReference type="SMART" id="SM00462">
    <property type="entry name" value="PTB"/>
    <property type="match status" value="1"/>
</dbReference>
<dbReference type="Pfam" id="PF14604">
    <property type="entry name" value="SH3_9"/>
    <property type="match status" value="1"/>
</dbReference>
<reference evidence="10" key="1">
    <citation type="submission" date="2025-08" db="UniProtKB">
        <authorList>
            <consortium name="Ensembl"/>
        </authorList>
    </citation>
    <scope>IDENTIFICATION</scope>
</reference>
<evidence type="ECO:0000259" key="9">
    <source>
        <dbReference type="PROSITE" id="PS50002"/>
    </source>
</evidence>
<name>A0A3B4B1Y9_9GOBI</name>
<dbReference type="InterPro" id="IPR001452">
    <property type="entry name" value="SH3_domain"/>
</dbReference>
<feature type="compositionally biased region" description="Polar residues" evidence="7">
    <location>
        <begin position="163"/>
        <end position="172"/>
    </location>
</feature>
<dbReference type="SMART" id="SM00326">
    <property type="entry name" value="SH3"/>
    <property type="match status" value="1"/>
</dbReference>
<feature type="domain" description="SH3" evidence="9">
    <location>
        <begin position="462"/>
        <end position="523"/>
    </location>
</feature>
<evidence type="ECO:0000256" key="2">
    <source>
        <dbReference type="ARBA" id="ARBA00009866"/>
    </source>
</evidence>
<evidence type="ECO:0000256" key="5">
    <source>
        <dbReference type="ARBA" id="ARBA00022553"/>
    </source>
</evidence>
<dbReference type="GO" id="GO:0005078">
    <property type="term" value="F:MAP-kinase scaffold activity"/>
    <property type="evidence" value="ECO:0007669"/>
    <property type="project" value="TreeGrafter"/>
</dbReference>
<sequence>ITEHHSGSDQGGLWSRPAAGIRSLCLIRVNLPVFVLCRLTHDISLDEFEDDDLSEITEITDERGMSLNCNGPDLKGHMRRGTNSVARGAELGAVGHLQAEMLHMDLIDGGAVDCSDAVTSKASSSALSTLPVTKETTAPPVTMDTYRPKRPTTLNLFPIVPRTQDTLNNNSFGKKFSWQEKVSGSSPQKTGERTPPREHSCLSDEDKVQSAQTKDRGTSTDAPCRHNHTSQTPCPSSPSPKPPLYPSNKTSTDPPRLEPTEEIYLTPVQRSSSGALDSATAAPDRPFLSQQTEQGRMSISSDTEGPPPYQPLPDRTDQCIFEEDEIYIPPPSYASCVESLITPPHSSSLALDLTSGLTYDSVKYTLVVDENAQLELVSLRQCYQGYSDDSDSATVYDNCVSSPYESALGEEREGTACLSDDSSTDGDLHFSKKFLNVFLNGRSSSSSAESFGLFSCVIDGEEREQTHRAVYRFVPRHEDELELEVDDPLFVEVQAEDFWYEGLNMRTGARGVFPAYYAIEAARDTDTYRLKFLGSVQVPYHKGNDVLCAAMQKIATNRRMTVKYNPPSSCILEINVKGIKLSVQEDYYSNECNHFFQLKNVSFCGYHPKNSKYFGFITKHPADQRFACHVFVSENSTKPIAESVGKAFQLYYKEFVEFSCPTEDIYLE</sequence>
<reference evidence="10" key="2">
    <citation type="submission" date="2025-09" db="UniProtKB">
        <authorList>
            <consortium name="Ensembl"/>
        </authorList>
    </citation>
    <scope>IDENTIFICATION</scope>
</reference>
<organism evidence="10 11">
    <name type="scientific">Periophthalmus magnuspinnatus</name>
    <dbReference type="NCBI Taxonomy" id="409849"/>
    <lineage>
        <taxon>Eukaryota</taxon>
        <taxon>Metazoa</taxon>
        <taxon>Chordata</taxon>
        <taxon>Craniata</taxon>
        <taxon>Vertebrata</taxon>
        <taxon>Euteleostomi</taxon>
        <taxon>Actinopterygii</taxon>
        <taxon>Neopterygii</taxon>
        <taxon>Teleostei</taxon>
        <taxon>Neoteleostei</taxon>
        <taxon>Acanthomorphata</taxon>
        <taxon>Gobiaria</taxon>
        <taxon>Gobiiformes</taxon>
        <taxon>Gobioidei</taxon>
        <taxon>Gobiidae</taxon>
        <taxon>Oxudercinae</taxon>
        <taxon>Periophthalmus</taxon>
    </lineage>
</organism>
<dbReference type="GO" id="GO:0008432">
    <property type="term" value="F:JUN kinase binding"/>
    <property type="evidence" value="ECO:0007669"/>
    <property type="project" value="TreeGrafter"/>
</dbReference>
<keyword evidence="3 6" id="KW-0728">SH3 domain</keyword>
<feature type="domain" description="PID" evidence="8">
    <location>
        <begin position="528"/>
        <end position="657"/>
    </location>
</feature>
<dbReference type="STRING" id="409849.ENSPMGP00000023408"/>
<protein>
    <submittedName>
        <fullName evidence="10">Uncharacterized protein</fullName>
    </submittedName>
</protein>
<feature type="region of interest" description="Disordered" evidence="7">
    <location>
        <begin position="124"/>
        <end position="315"/>
    </location>
</feature>
<dbReference type="FunFam" id="2.30.30.40:FF:000032">
    <property type="entry name" value="Putative C-Jun-amino-terminal kinase-interacting protein 2"/>
    <property type="match status" value="1"/>
</dbReference>
<feature type="compositionally biased region" description="Polar residues" evidence="7">
    <location>
        <begin position="180"/>
        <end position="189"/>
    </location>
</feature>
<dbReference type="InterPro" id="IPR047178">
    <property type="entry name" value="JIP1_scaffold"/>
</dbReference>
<evidence type="ECO:0000313" key="11">
    <source>
        <dbReference type="Proteomes" id="UP000261520"/>
    </source>
</evidence>
<keyword evidence="5" id="KW-0597">Phosphoprotein</keyword>
<dbReference type="InterPro" id="IPR006020">
    <property type="entry name" value="PTB/PI_dom"/>
</dbReference>
<dbReference type="AlphaFoldDB" id="A0A3B4B1Y9"/>
<evidence type="ECO:0000259" key="8">
    <source>
        <dbReference type="PROSITE" id="PS01179"/>
    </source>
</evidence>
<dbReference type="PANTHER" id="PTHR47437:SF3">
    <property type="entry name" value="C-JUN-AMINO-TERMINAL KINASE-INTERACTING PROTEIN 1"/>
    <property type="match status" value="1"/>
</dbReference>
<feature type="compositionally biased region" description="Pro residues" evidence="7">
    <location>
        <begin position="235"/>
        <end position="245"/>
    </location>
</feature>
<comment type="similarity">
    <text evidence="2">Belongs to the JIP scaffold family.</text>
</comment>
<dbReference type="InterPro" id="IPR035638">
    <property type="entry name" value="JIP1_SH3"/>
</dbReference>
<accession>A0A3B4B1Y9</accession>
<dbReference type="CDD" id="cd01212">
    <property type="entry name" value="PTB_JIP"/>
    <property type="match status" value="1"/>
</dbReference>
<dbReference type="GO" id="GO:0046328">
    <property type="term" value="P:regulation of JNK cascade"/>
    <property type="evidence" value="ECO:0007669"/>
    <property type="project" value="InterPro"/>
</dbReference>
<evidence type="ECO:0000256" key="4">
    <source>
        <dbReference type="ARBA" id="ARBA00022490"/>
    </source>
</evidence>
<evidence type="ECO:0000313" key="10">
    <source>
        <dbReference type="Ensembl" id="ENSPMGP00000023408.1"/>
    </source>
</evidence>
<evidence type="ECO:0000256" key="3">
    <source>
        <dbReference type="ARBA" id="ARBA00022443"/>
    </source>
</evidence>
<feature type="compositionally biased region" description="Polar residues" evidence="7">
    <location>
        <begin position="288"/>
        <end position="303"/>
    </location>
</feature>
<feature type="compositionally biased region" description="Basic and acidic residues" evidence="7">
    <location>
        <begin position="190"/>
        <end position="218"/>
    </location>
</feature>
<comment type="subcellular location">
    <subcellularLocation>
        <location evidence="1">Cytoplasm</location>
    </subcellularLocation>
</comment>
<dbReference type="SUPFAM" id="SSF50729">
    <property type="entry name" value="PH domain-like"/>
    <property type="match status" value="1"/>
</dbReference>
<dbReference type="Ensembl" id="ENSPMGT00000024936.1">
    <property type="protein sequence ID" value="ENSPMGP00000023408.1"/>
    <property type="gene ID" value="ENSPMGG00000018925.1"/>
</dbReference>
<evidence type="ECO:0000256" key="7">
    <source>
        <dbReference type="SAM" id="MobiDB-lite"/>
    </source>
</evidence>
<dbReference type="GO" id="GO:0007254">
    <property type="term" value="P:JNK cascade"/>
    <property type="evidence" value="ECO:0007669"/>
    <property type="project" value="TreeGrafter"/>
</dbReference>
<dbReference type="PROSITE" id="PS50002">
    <property type="entry name" value="SH3"/>
    <property type="match status" value="1"/>
</dbReference>
<dbReference type="PROSITE" id="PS01179">
    <property type="entry name" value="PID"/>
    <property type="match status" value="1"/>
</dbReference>
<keyword evidence="11" id="KW-1185">Reference proteome</keyword>
<dbReference type="Proteomes" id="UP000261520">
    <property type="component" value="Unplaced"/>
</dbReference>
<dbReference type="FunFam" id="2.30.29.30:FF:000108">
    <property type="entry name" value="C-Jun-amino-terminal kinase-interacting protein 1 isoform X2"/>
    <property type="match status" value="1"/>
</dbReference>
<proteinExistence type="inferred from homology"/>
<evidence type="ECO:0000256" key="6">
    <source>
        <dbReference type="PROSITE-ProRule" id="PRU00192"/>
    </source>
</evidence>
<dbReference type="InterPro" id="IPR011993">
    <property type="entry name" value="PH-like_dom_sf"/>
</dbReference>
<dbReference type="Gene3D" id="2.30.29.30">
    <property type="entry name" value="Pleckstrin-homology domain (PH domain)/Phosphotyrosine-binding domain (PTB)"/>
    <property type="match status" value="1"/>
</dbReference>
<dbReference type="Pfam" id="PF00640">
    <property type="entry name" value="PID"/>
    <property type="match status" value="1"/>
</dbReference>